<evidence type="ECO:0000313" key="3">
    <source>
        <dbReference type="Proteomes" id="UP000521943"/>
    </source>
</evidence>
<dbReference type="EMBL" id="JACGCI010000011">
    <property type="protein sequence ID" value="KAF6760935.1"/>
    <property type="molecule type" value="Genomic_DNA"/>
</dbReference>
<keyword evidence="3" id="KW-1185">Reference proteome</keyword>
<feature type="region of interest" description="Disordered" evidence="1">
    <location>
        <begin position="160"/>
        <end position="296"/>
    </location>
</feature>
<feature type="compositionally biased region" description="Basic and acidic residues" evidence="1">
    <location>
        <begin position="1"/>
        <end position="26"/>
    </location>
</feature>
<name>A0A8H6I8K6_9AGAR</name>
<accession>A0A8H6I8K6</accession>
<feature type="region of interest" description="Disordered" evidence="1">
    <location>
        <begin position="1"/>
        <end position="33"/>
    </location>
</feature>
<feature type="region of interest" description="Disordered" evidence="1">
    <location>
        <begin position="52"/>
        <end position="131"/>
    </location>
</feature>
<protein>
    <submittedName>
        <fullName evidence="2">Uncharacterized protein</fullName>
    </submittedName>
</protein>
<gene>
    <name evidence="2" type="ORF">DFP72DRAFT_1042402</name>
</gene>
<feature type="compositionally biased region" description="Basic residues" evidence="1">
    <location>
        <begin position="71"/>
        <end position="88"/>
    </location>
</feature>
<reference evidence="2 3" key="1">
    <citation type="submission" date="2020-07" db="EMBL/GenBank/DDBJ databases">
        <title>Comparative genomics of pyrophilous fungi reveals a link between fire events and developmental genes.</title>
        <authorList>
            <consortium name="DOE Joint Genome Institute"/>
            <person name="Steindorff A.S."/>
            <person name="Carver A."/>
            <person name="Calhoun S."/>
            <person name="Stillman K."/>
            <person name="Liu H."/>
            <person name="Lipzen A."/>
            <person name="Pangilinan J."/>
            <person name="Labutti K."/>
            <person name="Bruns T.D."/>
            <person name="Grigoriev I.V."/>
        </authorList>
    </citation>
    <scope>NUCLEOTIDE SEQUENCE [LARGE SCALE GENOMIC DNA]</scope>
    <source>
        <strain evidence="2 3">CBS 144469</strain>
    </source>
</reference>
<evidence type="ECO:0000256" key="1">
    <source>
        <dbReference type="SAM" id="MobiDB-lite"/>
    </source>
</evidence>
<proteinExistence type="predicted"/>
<organism evidence="2 3">
    <name type="scientific">Ephemerocybe angulata</name>
    <dbReference type="NCBI Taxonomy" id="980116"/>
    <lineage>
        <taxon>Eukaryota</taxon>
        <taxon>Fungi</taxon>
        <taxon>Dikarya</taxon>
        <taxon>Basidiomycota</taxon>
        <taxon>Agaricomycotina</taxon>
        <taxon>Agaricomycetes</taxon>
        <taxon>Agaricomycetidae</taxon>
        <taxon>Agaricales</taxon>
        <taxon>Agaricineae</taxon>
        <taxon>Psathyrellaceae</taxon>
        <taxon>Ephemerocybe</taxon>
    </lineage>
</organism>
<feature type="compositionally biased region" description="Basic and acidic residues" evidence="1">
    <location>
        <begin position="231"/>
        <end position="240"/>
    </location>
</feature>
<feature type="compositionally biased region" description="Basic and acidic residues" evidence="1">
    <location>
        <begin position="181"/>
        <end position="211"/>
    </location>
</feature>
<comment type="caution">
    <text evidence="2">The sequence shown here is derived from an EMBL/GenBank/DDBJ whole genome shotgun (WGS) entry which is preliminary data.</text>
</comment>
<feature type="compositionally biased region" description="Basic and acidic residues" evidence="1">
    <location>
        <begin position="282"/>
        <end position="296"/>
    </location>
</feature>
<evidence type="ECO:0000313" key="2">
    <source>
        <dbReference type="EMBL" id="KAF6760935.1"/>
    </source>
</evidence>
<dbReference type="Proteomes" id="UP000521943">
    <property type="component" value="Unassembled WGS sequence"/>
</dbReference>
<sequence>MEEQANDKAGGRHLHKFETRKPERRQIPAAAPPASEAPWILTRYAALSLHGLERENKKLQPTYNPTERASKRSTSRKHMVRHRGRVHSTHPSAERATKQKGAAFGFSGTHKCGRRRTTAIRTKSSRVSPDRRVARDAVVGCSRVSTVRIVSPSIRAAALSQGHTTVEDSALRNAPQRSFRRKVESGDIEGRVEDVESSTERHAGPTEDRARGGRGAGGGCWELNKYGDSQDGPRMKDGRVLRRVQNPRCNQAHGAGMAGARRRDRRGDEHDSGAMVEKSKRRMDARGRKGWMELEA</sequence>
<dbReference type="AlphaFoldDB" id="A0A8H6I8K6"/>